<evidence type="ECO:0000256" key="7">
    <source>
        <dbReference type="ARBA" id="ARBA00036823"/>
    </source>
</evidence>
<accession>A0A7U3Q1E4</accession>
<dbReference type="PANTHER" id="PTHR11954">
    <property type="entry name" value="D-DOPACHROME DECARBOXYLASE"/>
    <property type="match status" value="1"/>
</dbReference>
<evidence type="ECO:0000256" key="2">
    <source>
        <dbReference type="ARBA" id="ARBA00005851"/>
    </source>
</evidence>
<feature type="compositionally biased region" description="Basic residues" evidence="13">
    <location>
        <begin position="96"/>
        <end position="108"/>
    </location>
</feature>
<dbReference type="EC" id="5.3.3.12" evidence="8"/>
<dbReference type="GO" id="GO:0004167">
    <property type="term" value="F:dopachrome isomerase activity"/>
    <property type="evidence" value="ECO:0007669"/>
    <property type="project" value="UniProtKB-EC"/>
</dbReference>
<comment type="catalytic activity">
    <reaction evidence="6">
        <text>3-phenylpyruvate = enol-phenylpyruvate</text>
        <dbReference type="Rhea" id="RHEA:17097"/>
        <dbReference type="ChEBI" id="CHEBI:16815"/>
        <dbReference type="ChEBI" id="CHEBI:18005"/>
        <dbReference type="EC" id="5.3.2.1"/>
    </reaction>
</comment>
<comment type="catalytic activity">
    <reaction evidence="7">
        <text>L-dopachrome = 5,6-dihydroxyindole-2-carboxylate</text>
        <dbReference type="Rhea" id="RHEA:13041"/>
        <dbReference type="ChEBI" id="CHEBI:16875"/>
        <dbReference type="ChEBI" id="CHEBI:57509"/>
        <dbReference type="EC" id="5.3.3.12"/>
    </reaction>
</comment>
<dbReference type="SUPFAM" id="SSF55331">
    <property type="entry name" value="Tautomerase/MIF"/>
    <property type="match status" value="1"/>
</dbReference>
<organism evidence="14 15">
    <name type="scientific">Epichloe festucae (strain Fl1)</name>
    <dbReference type="NCBI Taxonomy" id="877507"/>
    <lineage>
        <taxon>Eukaryota</taxon>
        <taxon>Fungi</taxon>
        <taxon>Dikarya</taxon>
        <taxon>Ascomycota</taxon>
        <taxon>Pezizomycotina</taxon>
        <taxon>Sordariomycetes</taxon>
        <taxon>Hypocreomycetidae</taxon>
        <taxon>Hypocreales</taxon>
        <taxon>Clavicipitaceae</taxon>
        <taxon>Epichloe</taxon>
    </lineage>
</organism>
<dbReference type="AlphaFoldDB" id="A0A7U3Q1E4"/>
<evidence type="ECO:0000256" key="3">
    <source>
        <dbReference type="ARBA" id="ARBA00022514"/>
    </source>
</evidence>
<evidence type="ECO:0000256" key="13">
    <source>
        <dbReference type="SAM" id="MobiDB-lite"/>
    </source>
</evidence>
<proteinExistence type="inferred from homology"/>
<reference evidence="14 15" key="1">
    <citation type="journal article" date="2018" name="PLoS Genet.">
        <title>Repeat elements organise 3D genome structure and mediate transcription in the filamentous fungus Epichloe festucae.</title>
        <authorList>
            <person name="Winter D.J."/>
            <person name="Ganley A.R.D."/>
            <person name="Young C.A."/>
            <person name="Liachko I."/>
            <person name="Schardl C.L."/>
            <person name="Dupont P.Y."/>
            <person name="Berry D."/>
            <person name="Ram A."/>
            <person name="Scott B."/>
            <person name="Cox M.P."/>
        </authorList>
    </citation>
    <scope>NUCLEOTIDE SEQUENCE [LARGE SCALE GENOMIC DNA]</scope>
    <source>
        <strain evidence="14 15">Fl1</strain>
    </source>
</reference>
<dbReference type="PANTHER" id="PTHR11954:SF6">
    <property type="entry name" value="MACROPHAGE MIGRATION INHIBITORY FACTOR"/>
    <property type="match status" value="1"/>
</dbReference>
<feature type="region of interest" description="Disordered" evidence="13">
    <location>
        <begin position="230"/>
        <end position="274"/>
    </location>
</feature>
<keyword evidence="4" id="KW-0964">Secreted</keyword>
<evidence type="ECO:0000313" key="15">
    <source>
        <dbReference type="Proteomes" id="UP000594364"/>
    </source>
</evidence>
<feature type="compositionally biased region" description="Low complexity" evidence="13">
    <location>
        <begin position="247"/>
        <end position="260"/>
    </location>
</feature>
<evidence type="ECO:0000256" key="5">
    <source>
        <dbReference type="ARBA" id="ARBA00023235"/>
    </source>
</evidence>
<dbReference type="Pfam" id="PF01187">
    <property type="entry name" value="MIF"/>
    <property type="match status" value="1"/>
</dbReference>
<evidence type="ECO:0000256" key="10">
    <source>
        <dbReference type="ARBA" id="ARBA00041631"/>
    </source>
</evidence>
<evidence type="ECO:0000256" key="1">
    <source>
        <dbReference type="ARBA" id="ARBA00004613"/>
    </source>
</evidence>
<evidence type="ECO:0000256" key="4">
    <source>
        <dbReference type="ARBA" id="ARBA00022525"/>
    </source>
</evidence>
<evidence type="ECO:0000256" key="8">
    <source>
        <dbReference type="ARBA" id="ARBA00038932"/>
    </source>
</evidence>
<evidence type="ECO:0000256" key="9">
    <source>
        <dbReference type="ARBA" id="ARBA00039086"/>
    </source>
</evidence>
<dbReference type="OrthoDB" id="255819at2759"/>
<dbReference type="Gene3D" id="3.30.429.10">
    <property type="entry name" value="Macrophage Migration Inhibitory Factor"/>
    <property type="match status" value="1"/>
</dbReference>
<protein>
    <recommendedName>
        <fullName evidence="12">L-dopachrome isomerase</fullName>
        <ecNumber evidence="9">5.3.2.1</ecNumber>
        <ecNumber evidence="8">5.3.3.12</ecNumber>
    </recommendedName>
    <alternativeName>
        <fullName evidence="10">L-dopachrome tautomerase</fullName>
    </alternativeName>
    <alternativeName>
        <fullName evidence="11">Phenylpyruvate tautomerase</fullName>
    </alternativeName>
</protein>
<gene>
    <name evidence="14" type="ORF">C2857_001340</name>
</gene>
<dbReference type="InterPro" id="IPR014347">
    <property type="entry name" value="Tautomerase/MIF_sf"/>
</dbReference>
<comment type="similarity">
    <text evidence="2">Belongs to the MIF family.</text>
</comment>
<dbReference type="GO" id="GO:0005576">
    <property type="term" value="C:extracellular region"/>
    <property type="evidence" value="ECO:0007669"/>
    <property type="project" value="UniProtKB-SubCell"/>
</dbReference>
<sequence length="313" mass="34839">MADNYHLPSRRPESPAEALFHAAHAFNDASRRTPSPQFAFSDRRNSQHVRRRSLEPVFEGEVKTLDNQRHSMSHSAASPQPKPNLAKPRAPGSARPNHRVSSHSRRSVQMRDESILSAEVKTNVVITNEYLFMNELSYHLSLRYDRPLSSIVVSLQHGICLLYGGSFDPAYILTITGLPDQVMASVNKGNASVFQGHLQQAIRVPPARGLVQFVPIVEDHMTQPLSLLARPPSTADMRGSELRQVKVKSPSPRKPAAAPSMTSDTHKSMQSVEEGSKVLPLAMKQKVGDDATHSLYTQATKRRKGFMYSLFTR</sequence>
<evidence type="ECO:0000256" key="6">
    <source>
        <dbReference type="ARBA" id="ARBA00036735"/>
    </source>
</evidence>
<dbReference type="InterPro" id="IPR001398">
    <property type="entry name" value="Macrophage_inhib_fac"/>
</dbReference>
<keyword evidence="3" id="KW-0202">Cytokine</keyword>
<evidence type="ECO:0000256" key="12">
    <source>
        <dbReference type="ARBA" id="ARBA00042730"/>
    </source>
</evidence>
<feature type="region of interest" description="Disordered" evidence="13">
    <location>
        <begin position="25"/>
        <end position="109"/>
    </location>
</feature>
<dbReference type="EC" id="5.3.2.1" evidence="9"/>
<keyword evidence="15" id="KW-1185">Reference proteome</keyword>
<name>A0A7U3Q1E4_EPIFF</name>
<feature type="compositionally biased region" description="Basic and acidic residues" evidence="13">
    <location>
        <begin position="60"/>
        <end position="69"/>
    </location>
</feature>
<keyword evidence="5" id="KW-0413">Isomerase</keyword>
<dbReference type="Proteomes" id="UP000594364">
    <property type="component" value="Chromosome 6"/>
</dbReference>
<dbReference type="EMBL" id="CP031390">
    <property type="protein sequence ID" value="QPH16651.1"/>
    <property type="molecule type" value="Genomic_DNA"/>
</dbReference>
<dbReference type="GO" id="GO:0050178">
    <property type="term" value="F:phenylpyruvate tautomerase activity"/>
    <property type="evidence" value="ECO:0007669"/>
    <property type="project" value="UniProtKB-EC"/>
</dbReference>
<evidence type="ECO:0000256" key="11">
    <source>
        <dbReference type="ARBA" id="ARBA00041912"/>
    </source>
</evidence>
<comment type="subcellular location">
    <subcellularLocation>
        <location evidence="1">Secreted</location>
    </subcellularLocation>
</comment>
<evidence type="ECO:0000313" key="14">
    <source>
        <dbReference type="EMBL" id="QPH16651.1"/>
    </source>
</evidence>